<dbReference type="EMBL" id="JAHBCL010000004">
    <property type="protein sequence ID" value="MBS7525713.1"/>
    <property type="molecule type" value="Genomic_DNA"/>
</dbReference>
<evidence type="ECO:0000256" key="6">
    <source>
        <dbReference type="ARBA" id="ARBA00023014"/>
    </source>
</evidence>
<evidence type="ECO:0000259" key="7">
    <source>
        <dbReference type="PROSITE" id="PS51918"/>
    </source>
</evidence>
<dbReference type="CDD" id="cd01335">
    <property type="entry name" value="Radical_SAM"/>
    <property type="match status" value="1"/>
</dbReference>
<evidence type="ECO:0000256" key="1">
    <source>
        <dbReference type="ARBA" id="ARBA00001966"/>
    </source>
</evidence>
<evidence type="ECO:0000256" key="4">
    <source>
        <dbReference type="ARBA" id="ARBA00022723"/>
    </source>
</evidence>
<dbReference type="NCBIfam" id="TIGR01212">
    <property type="entry name" value="TIGR01212 family radical SAM protein"/>
    <property type="match status" value="1"/>
</dbReference>
<dbReference type="PANTHER" id="PTHR11135:SF1">
    <property type="entry name" value="PROTEIN YHCC"/>
    <property type="match status" value="1"/>
</dbReference>
<keyword evidence="2" id="KW-0004">4Fe-4S</keyword>
<keyword evidence="5" id="KW-0408">Iron</keyword>
<dbReference type="PROSITE" id="PS51918">
    <property type="entry name" value="RADICAL_SAM"/>
    <property type="match status" value="1"/>
</dbReference>
<dbReference type="SUPFAM" id="SSF102114">
    <property type="entry name" value="Radical SAM enzymes"/>
    <property type="match status" value="1"/>
</dbReference>
<dbReference type="SFLD" id="SFLDS00029">
    <property type="entry name" value="Radical_SAM"/>
    <property type="match status" value="1"/>
</dbReference>
<dbReference type="InterPro" id="IPR007197">
    <property type="entry name" value="rSAM"/>
</dbReference>
<keyword evidence="3" id="KW-0949">S-adenosyl-L-methionine</keyword>
<dbReference type="PANTHER" id="PTHR11135">
    <property type="entry name" value="HISTONE ACETYLTRANSFERASE-RELATED"/>
    <property type="match status" value="1"/>
</dbReference>
<evidence type="ECO:0000313" key="8">
    <source>
        <dbReference type="EMBL" id="MBS7525713.1"/>
    </source>
</evidence>
<dbReference type="Pfam" id="PF16199">
    <property type="entry name" value="Radical_SAM_C"/>
    <property type="match status" value="1"/>
</dbReference>
<evidence type="ECO:0000313" key="9">
    <source>
        <dbReference type="Proteomes" id="UP000746471"/>
    </source>
</evidence>
<keyword evidence="4" id="KW-0479">Metal-binding</keyword>
<comment type="caution">
    <text evidence="8">The sequence shown here is derived from an EMBL/GenBank/DDBJ whole genome shotgun (WGS) entry which is preliminary data.</text>
</comment>
<dbReference type="RefSeq" id="WP_213235499.1">
    <property type="nucleotide sequence ID" value="NZ_JAHBCL010000004.1"/>
</dbReference>
<dbReference type="SFLD" id="SFLDG01086">
    <property type="entry name" value="elongater_protein-like"/>
    <property type="match status" value="1"/>
</dbReference>
<sequence>MSERYLSINSFLKQKYGKKFIKLSIDGGFTCPNRDGTLDSEGCLFCSERGSGDYAGVISPNSEKVQASIRAQIEAQKELMRQKWAARHYIAYFQSFTNTYDSPIRLKSRYDSALAEPEVQGLAIATRADCLDDNTIEMLKTYRRLPVFWVEIGVQTTKYESRERLNLHQSLSVIESRVKALKEAEIPVVLHVIAGLPGETKADFMATITFINRLAPFGIKMHMLNVLKGTALARAYETAPFELLSRDAYIDFIVEALAHLRPDITIHRLTGDGPRELLIGPTWIRDKRVVLNGIEKQLRERSIVQGCLWHAL</sequence>
<feature type="domain" description="Radical SAM core" evidence="7">
    <location>
        <begin position="15"/>
        <end position="263"/>
    </location>
</feature>
<reference evidence="8 9" key="1">
    <citation type="submission" date="2021-05" db="EMBL/GenBank/DDBJ databases">
        <title>Fusibacter ferrireducens sp. nov., an anaerobic, sulfur- and Fe-reducing bacterium isolated from the mangrove sediment.</title>
        <authorList>
            <person name="Qiu D."/>
        </authorList>
    </citation>
    <scope>NUCLEOTIDE SEQUENCE [LARGE SCALE GENOMIC DNA]</scope>
    <source>
        <strain evidence="8 9">DSM 12116</strain>
    </source>
</reference>
<evidence type="ECO:0000256" key="3">
    <source>
        <dbReference type="ARBA" id="ARBA00022691"/>
    </source>
</evidence>
<dbReference type="InterPro" id="IPR006638">
    <property type="entry name" value="Elp3/MiaA/NifB-like_rSAM"/>
</dbReference>
<keyword evidence="6" id="KW-0411">Iron-sulfur</keyword>
<dbReference type="InterPro" id="IPR032432">
    <property type="entry name" value="Radical_SAM_C"/>
</dbReference>
<dbReference type="SFLD" id="SFLDG01091">
    <property type="entry name" value="uncharacterized_CHP01210-like"/>
    <property type="match status" value="1"/>
</dbReference>
<proteinExistence type="predicted"/>
<protein>
    <submittedName>
        <fullName evidence="8">TIGR01212 family radical SAM protein</fullName>
    </submittedName>
</protein>
<gene>
    <name evidence="8" type="ORF">KHM83_03375</name>
</gene>
<dbReference type="SMART" id="SM00729">
    <property type="entry name" value="Elp3"/>
    <property type="match status" value="1"/>
</dbReference>
<evidence type="ECO:0000256" key="2">
    <source>
        <dbReference type="ARBA" id="ARBA00022485"/>
    </source>
</evidence>
<dbReference type="Proteomes" id="UP000746471">
    <property type="component" value="Unassembled WGS sequence"/>
</dbReference>
<organism evidence="8 9">
    <name type="scientific">Fusibacter paucivorans</name>
    <dbReference type="NCBI Taxonomy" id="76009"/>
    <lineage>
        <taxon>Bacteria</taxon>
        <taxon>Bacillati</taxon>
        <taxon>Bacillota</taxon>
        <taxon>Clostridia</taxon>
        <taxon>Eubacteriales</taxon>
        <taxon>Eubacteriales Family XII. Incertae Sedis</taxon>
        <taxon>Fusibacter</taxon>
    </lineage>
</organism>
<dbReference type="Pfam" id="PF04055">
    <property type="entry name" value="Radical_SAM"/>
    <property type="match status" value="1"/>
</dbReference>
<keyword evidence="9" id="KW-1185">Reference proteome</keyword>
<evidence type="ECO:0000256" key="5">
    <source>
        <dbReference type="ARBA" id="ARBA00023004"/>
    </source>
</evidence>
<name>A0ABS5PKL1_9FIRM</name>
<dbReference type="InterPro" id="IPR039661">
    <property type="entry name" value="ELP3"/>
</dbReference>
<dbReference type="InterPro" id="IPR005911">
    <property type="entry name" value="YhcC-like"/>
</dbReference>
<dbReference type="InterPro" id="IPR058240">
    <property type="entry name" value="rSAM_sf"/>
</dbReference>
<comment type="cofactor">
    <cofactor evidence="1">
        <name>[4Fe-4S] cluster</name>
        <dbReference type="ChEBI" id="CHEBI:49883"/>
    </cofactor>
</comment>
<accession>A0ABS5PKL1</accession>
<dbReference type="Gene3D" id="3.30.750.200">
    <property type="match status" value="1"/>
</dbReference>